<feature type="region of interest" description="Disordered" evidence="1">
    <location>
        <begin position="481"/>
        <end position="521"/>
    </location>
</feature>
<accession>A0A0D2DPD1</accession>
<feature type="compositionally biased region" description="Low complexity" evidence="1">
    <location>
        <begin position="56"/>
        <end position="70"/>
    </location>
</feature>
<evidence type="ECO:0000256" key="1">
    <source>
        <dbReference type="SAM" id="MobiDB-lite"/>
    </source>
</evidence>
<feature type="region of interest" description="Disordered" evidence="1">
    <location>
        <begin position="56"/>
        <end position="78"/>
    </location>
</feature>
<evidence type="ECO:0000313" key="2">
    <source>
        <dbReference type="EMBL" id="KIW64062.1"/>
    </source>
</evidence>
<dbReference type="GO" id="GO:0031390">
    <property type="term" value="C:Ctf18 RFC-like complex"/>
    <property type="evidence" value="ECO:0007669"/>
    <property type="project" value="InterPro"/>
</dbReference>
<keyword evidence="3" id="KW-1185">Reference proteome</keyword>
<evidence type="ECO:0008006" key="4">
    <source>
        <dbReference type="Google" id="ProtNLM"/>
    </source>
</evidence>
<evidence type="ECO:0000313" key="3">
    <source>
        <dbReference type="Proteomes" id="UP000054266"/>
    </source>
</evidence>
<dbReference type="Proteomes" id="UP000054266">
    <property type="component" value="Unassembled WGS sequence"/>
</dbReference>
<dbReference type="Pfam" id="PF09724">
    <property type="entry name" value="Dcc1"/>
    <property type="match status" value="1"/>
</dbReference>
<feature type="compositionally biased region" description="Polar residues" evidence="1">
    <location>
        <begin position="482"/>
        <end position="492"/>
    </location>
</feature>
<name>A0A0D2DPD1_9EURO</name>
<gene>
    <name evidence="2" type="ORF">PV04_09022</name>
</gene>
<protein>
    <recommendedName>
        <fullName evidence="4">Sister chromatid cohesion protein Dcc1</fullName>
    </recommendedName>
</protein>
<dbReference type="InterPro" id="IPR019128">
    <property type="entry name" value="Dcc1"/>
</dbReference>
<dbReference type="AlphaFoldDB" id="A0A0D2DPD1"/>
<reference evidence="2 3" key="1">
    <citation type="submission" date="2015-01" db="EMBL/GenBank/DDBJ databases">
        <title>The Genome Sequence of Capronia semiimmersa CBS27337.</title>
        <authorList>
            <consortium name="The Broad Institute Genomics Platform"/>
            <person name="Cuomo C."/>
            <person name="de Hoog S."/>
            <person name="Gorbushina A."/>
            <person name="Stielow B."/>
            <person name="Teixiera M."/>
            <person name="Abouelleil A."/>
            <person name="Chapman S.B."/>
            <person name="Priest M."/>
            <person name="Young S.K."/>
            <person name="Wortman J."/>
            <person name="Nusbaum C."/>
            <person name="Birren B."/>
        </authorList>
    </citation>
    <scope>NUCLEOTIDE SEQUENCE [LARGE SCALE GENOMIC DNA]</scope>
    <source>
        <strain evidence="2 3">CBS 27337</strain>
    </source>
</reference>
<dbReference type="GO" id="GO:0007064">
    <property type="term" value="P:mitotic sister chromatid cohesion"/>
    <property type="evidence" value="ECO:0007669"/>
    <property type="project" value="InterPro"/>
</dbReference>
<organism evidence="2 3">
    <name type="scientific">Phialophora macrospora</name>
    <dbReference type="NCBI Taxonomy" id="1851006"/>
    <lineage>
        <taxon>Eukaryota</taxon>
        <taxon>Fungi</taxon>
        <taxon>Dikarya</taxon>
        <taxon>Ascomycota</taxon>
        <taxon>Pezizomycotina</taxon>
        <taxon>Eurotiomycetes</taxon>
        <taxon>Chaetothyriomycetidae</taxon>
        <taxon>Chaetothyriales</taxon>
        <taxon>Herpotrichiellaceae</taxon>
        <taxon>Phialophora</taxon>
    </lineage>
</organism>
<dbReference type="EMBL" id="KN846961">
    <property type="protein sequence ID" value="KIW64062.1"/>
    <property type="molecule type" value="Genomic_DNA"/>
</dbReference>
<sequence length="521" mass="56755">MASSQSSHFPPVTFSATVPQQSFRLLELSPELLDIIEAQRLVASERRRLWFKASTGSSSFTSTSASTRRGLSQSIDGRAGDSDKEGFLHLCSDEKIWAVKQVSTSNSVHVTRTISAEEIQRHRHADRDGDGDMLMTEAKEHTIGEEAYSGDSGSSAITSNGGITATAQVKNILELIEVKPLEGDVDGMLRDMVPFYSDGENEDDQRVTGRVTESASGAGSSWDNRSGISLQYVFDNVVAPTKTIFEAMKRLFIFGISLSPGLASRVTLNGQQRGEPTAVLFIPTASLLLKCWRVFMQQCAISEVHLDTRAGMEYSALRGLLDEIVESSGSAFNAEAELQTNVIVAILRHLSPDAGDYARYGRDGNLSIPNFHLPPDSDFEGLRMELPGNGDSNDATTPATGASLRLRLDPSKTRDLVGHWLLRSLGDKPQQPVGLAQFLFQWGELLPESWAQECDPHGLISGSPEWEIGKDNQGEEALRMCSNGSGTASSAAQAEHARSQARKRGKWHEKFGAQRTAAVKK</sequence>
<dbReference type="HOGENOM" id="CLU_037336_0_0_1"/>
<dbReference type="STRING" id="5601.A0A0D2DPD1"/>
<proteinExistence type="predicted"/>